<keyword evidence="1" id="KW-1133">Transmembrane helix</keyword>
<proteinExistence type="predicted"/>
<sequence>MGGVLERRYGFLLAFGSLCFALFFGALVVAMLRGSAGSVVGEVLEYAMALLFLGFALGFFIAGGCMLFARPGARKVPAEALEHCLVCGERAPRDVTCPCCGEPLGDREARFSVERDGSLVAGFLGFLVSGGVAGLGAGIAMGPYFEGERRGWALVAYAALGLLVFAVGAVGAVGGIQSVFHWFRGRTRLSFDVKRASVRAGGQGLAVRGRLLSLQGTARVIGLPAASDMAPSGYREPFGDLPFAEMLATFDAAGIVTIEPSISYEWRLTPSFHRTETRDAVVSLVQEFRGGRYIEPEENDVAFAVHRFVSCWVDGAMPLGALHEKLSADRAHRTQAELHAQSLRERGIPVSSALVEAVVAMLRK</sequence>
<accession>A0ABZ2KRZ0</accession>
<reference evidence="2" key="1">
    <citation type="submission" date="2021-12" db="EMBL/GenBank/DDBJ databases">
        <title>Discovery of the Pendulisporaceae a myxobacterial family with distinct sporulation behavior and unique specialized metabolism.</title>
        <authorList>
            <person name="Garcia R."/>
            <person name="Popoff A."/>
            <person name="Bader C.D."/>
            <person name="Loehr J."/>
            <person name="Walesch S."/>
            <person name="Walt C."/>
            <person name="Boldt J."/>
            <person name="Bunk B."/>
            <person name="Haeckl F.J.F.P.J."/>
            <person name="Gunesch A.P."/>
            <person name="Birkelbach J."/>
            <person name="Nuebel U."/>
            <person name="Pietschmann T."/>
            <person name="Bach T."/>
            <person name="Mueller R."/>
        </authorList>
    </citation>
    <scope>NUCLEOTIDE SEQUENCE</scope>
    <source>
        <strain evidence="2">MSr11367</strain>
    </source>
</reference>
<feature type="transmembrane region" description="Helical" evidence="1">
    <location>
        <begin position="12"/>
        <end position="34"/>
    </location>
</feature>
<feature type="transmembrane region" description="Helical" evidence="1">
    <location>
        <begin position="154"/>
        <end position="180"/>
    </location>
</feature>
<dbReference type="RefSeq" id="WP_394831034.1">
    <property type="nucleotide sequence ID" value="NZ_CP089929.1"/>
</dbReference>
<keyword evidence="1" id="KW-0472">Membrane</keyword>
<feature type="transmembrane region" description="Helical" evidence="1">
    <location>
        <begin position="46"/>
        <end position="69"/>
    </location>
</feature>
<organism evidence="2 3">
    <name type="scientific">Pendulispora rubella</name>
    <dbReference type="NCBI Taxonomy" id="2741070"/>
    <lineage>
        <taxon>Bacteria</taxon>
        <taxon>Pseudomonadati</taxon>
        <taxon>Myxococcota</taxon>
        <taxon>Myxococcia</taxon>
        <taxon>Myxococcales</taxon>
        <taxon>Sorangiineae</taxon>
        <taxon>Pendulisporaceae</taxon>
        <taxon>Pendulispora</taxon>
    </lineage>
</organism>
<evidence type="ECO:0008006" key="4">
    <source>
        <dbReference type="Google" id="ProtNLM"/>
    </source>
</evidence>
<feature type="transmembrane region" description="Helical" evidence="1">
    <location>
        <begin position="119"/>
        <end position="142"/>
    </location>
</feature>
<gene>
    <name evidence="2" type="ORF">LVJ94_31440</name>
</gene>
<protein>
    <recommendedName>
        <fullName evidence="4">Zinc ribbon domain-containing protein</fullName>
    </recommendedName>
</protein>
<evidence type="ECO:0000256" key="1">
    <source>
        <dbReference type="SAM" id="Phobius"/>
    </source>
</evidence>
<dbReference type="EMBL" id="CP089983">
    <property type="protein sequence ID" value="WXB01419.1"/>
    <property type="molecule type" value="Genomic_DNA"/>
</dbReference>
<evidence type="ECO:0000313" key="2">
    <source>
        <dbReference type="EMBL" id="WXB01419.1"/>
    </source>
</evidence>
<name>A0ABZ2KRZ0_9BACT</name>
<evidence type="ECO:0000313" key="3">
    <source>
        <dbReference type="Proteomes" id="UP001374803"/>
    </source>
</evidence>
<keyword evidence="1" id="KW-0812">Transmembrane</keyword>
<keyword evidence="3" id="KW-1185">Reference proteome</keyword>
<dbReference type="Proteomes" id="UP001374803">
    <property type="component" value="Chromosome"/>
</dbReference>